<evidence type="ECO:0000313" key="2">
    <source>
        <dbReference type="Proteomes" id="UP000326396"/>
    </source>
</evidence>
<accession>A0A5N6PMB8</accession>
<comment type="caution">
    <text evidence="1">The sequence shown here is derived from an EMBL/GenBank/DDBJ whole genome shotgun (WGS) entry which is preliminary data.</text>
</comment>
<gene>
    <name evidence="1" type="ORF">E3N88_09877</name>
</gene>
<keyword evidence="2" id="KW-1185">Reference proteome</keyword>
<sequence length="160" mass="17808">MSIRGSFSRSGATQVGSGAVQVGFGAVQVGSGDRARRGAFNGCTTCDKRAGCVEAAGRVATDERLEVDGKRRWLCGWRLWTRDLGWERRELWGKIKGYKREPLLFFPFRLLPDLNDSDVICMKTILEANGLCEMIEPSVKTVEDAEKDKVATAYFFHALL</sequence>
<name>A0A5N6PMB8_9ASTR</name>
<dbReference type="AlphaFoldDB" id="A0A5N6PMB8"/>
<dbReference type="Proteomes" id="UP000326396">
    <property type="component" value="Linkage Group LG12"/>
</dbReference>
<protein>
    <submittedName>
        <fullName evidence="1">Uncharacterized protein</fullName>
    </submittedName>
</protein>
<dbReference type="EMBL" id="SZYD01000004">
    <property type="protein sequence ID" value="KAD6455171.1"/>
    <property type="molecule type" value="Genomic_DNA"/>
</dbReference>
<reference evidence="1 2" key="1">
    <citation type="submission" date="2019-05" db="EMBL/GenBank/DDBJ databases">
        <title>Mikania micrantha, genome provides insights into the molecular mechanism of rapid growth.</title>
        <authorList>
            <person name="Liu B."/>
        </authorList>
    </citation>
    <scope>NUCLEOTIDE SEQUENCE [LARGE SCALE GENOMIC DNA]</scope>
    <source>
        <strain evidence="1">NLD-2019</strain>
        <tissue evidence="1">Leaf</tissue>
    </source>
</reference>
<evidence type="ECO:0000313" key="1">
    <source>
        <dbReference type="EMBL" id="KAD6455171.1"/>
    </source>
</evidence>
<proteinExistence type="predicted"/>
<organism evidence="1 2">
    <name type="scientific">Mikania micrantha</name>
    <name type="common">bitter vine</name>
    <dbReference type="NCBI Taxonomy" id="192012"/>
    <lineage>
        <taxon>Eukaryota</taxon>
        <taxon>Viridiplantae</taxon>
        <taxon>Streptophyta</taxon>
        <taxon>Embryophyta</taxon>
        <taxon>Tracheophyta</taxon>
        <taxon>Spermatophyta</taxon>
        <taxon>Magnoliopsida</taxon>
        <taxon>eudicotyledons</taxon>
        <taxon>Gunneridae</taxon>
        <taxon>Pentapetalae</taxon>
        <taxon>asterids</taxon>
        <taxon>campanulids</taxon>
        <taxon>Asterales</taxon>
        <taxon>Asteraceae</taxon>
        <taxon>Asteroideae</taxon>
        <taxon>Heliantheae alliance</taxon>
        <taxon>Eupatorieae</taxon>
        <taxon>Mikania</taxon>
    </lineage>
</organism>